<proteinExistence type="predicted"/>
<gene>
    <name evidence="2" type="ORF">CEXT_308231</name>
</gene>
<dbReference type="InterPro" id="IPR057953">
    <property type="entry name" value="SAPC2_N"/>
</dbReference>
<comment type="caution">
    <text evidence="2">The sequence shown here is derived from an EMBL/GenBank/DDBJ whole genome shotgun (WGS) entry which is preliminary data.</text>
</comment>
<dbReference type="PANTHER" id="PTHR14907:SF2">
    <property type="entry name" value="SUPPRESSOR APC DOMAIN-CONTAINING PROTEIN 2"/>
    <property type="match status" value="1"/>
</dbReference>
<dbReference type="Proteomes" id="UP001054945">
    <property type="component" value="Unassembled WGS sequence"/>
</dbReference>
<evidence type="ECO:0000313" key="3">
    <source>
        <dbReference type="Proteomes" id="UP001054945"/>
    </source>
</evidence>
<dbReference type="InterPro" id="IPR026828">
    <property type="entry name" value="SAPC2_1/2"/>
</dbReference>
<reference evidence="2 3" key="1">
    <citation type="submission" date="2021-06" db="EMBL/GenBank/DDBJ databases">
        <title>Caerostris extrusa draft genome.</title>
        <authorList>
            <person name="Kono N."/>
            <person name="Arakawa K."/>
        </authorList>
    </citation>
    <scope>NUCLEOTIDE SEQUENCE [LARGE SCALE GENOMIC DNA]</scope>
</reference>
<name>A0AAV4PBH7_CAEEX</name>
<accession>A0AAV4PBH7</accession>
<protein>
    <recommendedName>
        <fullName evidence="1">Suppressor APC domain-containing protein</fullName>
    </recommendedName>
</protein>
<dbReference type="Pfam" id="PF25825">
    <property type="entry name" value="SAPC2_N"/>
    <property type="match status" value="1"/>
</dbReference>
<sequence length="103" mass="11508">MTSSSSVHPKSTLDALPASFVSAMRVLFDVMDDQRTGHVRLADIEERWKENGSVIRGLVESLRKVTTANGLLTFERFCAGLRICLLRHDSNKRSQGQHSLPRA</sequence>
<dbReference type="PANTHER" id="PTHR14907">
    <property type="entry name" value="FI14130P"/>
    <property type="match status" value="1"/>
</dbReference>
<dbReference type="AlphaFoldDB" id="A0AAV4PBH7"/>
<evidence type="ECO:0000259" key="1">
    <source>
        <dbReference type="Pfam" id="PF25825"/>
    </source>
</evidence>
<keyword evidence="3" id="KW-1185">Reference proteome</keyword>
<evidence type="ECO:0000313" key="2">
    <source>
        <dbReference type="EMBL" id="GIX93818.1"/>
    </source>
</evidence>
<organism evidence="2 3">
    <name type="scientific">Caerostris extrusa</name>
    <name type="common">Bark spider</name>
    <name type="synonym">Caerostris bankana</name>
    <dbReference type="NCBI Taxonomy" id="172846"/>
    <lineage>
        <taxon>Eukaryota</taxon>
        <taxon>Metazoa</taxon>
        <taxon>Ecdysozoa</taxon>
        <taxon>Arthropoda</taxon>
        <taxon>Chelicerata</taxon>
        <taxon>Arachnida</taxon>
        <taxon>Araneae</taxon>
        <taxon>Araneomorphae</taxon>
        <taxon>Entelegynae</taxon>
        <taxon>Araneoidea</taxon>
        <taxon>Araneidae</taxon>
        <taxon>Caerostris</taxon>
    </lineage>
</organism>
<feature type="domain" description="Suppressor APC" evidence="1">
    <location>
        <begin position="16"/>
        <end position="90"/>
    </location>
</feature>
<dbReference type="EMBL" id="BPLR01004300">
    <property type="protein sequence ID" value="GIX93818.1"/>
    <property type="molecule type" value="Genomic_DNA"/>
</dbReference>